<dbReference type="PANTHER" id="PTHR11675">
    <property type="entry name" value="N-ACETYLGALACTOSAMINYLTRANSFERASE"/>
    <property type="match status" value="1"/>
</dbReference>
<evidence type="ECO:0000256" key="20">
    <source>
        <dbReference type="ARBA" id="ARBA00023136"/>
    </source>
</evidence>
<feature type="repeat" description="WD" evidence="28">
    <location>
        <begin position="434"/>
        <end position="475"/>
    </location>
</feature>
<feature type="repeat" description="WD" evidence="28">
    <location>
        <begin position="528"/>
        <end position="559"/>
    </location>
</feature>
<evidence type="ECO:0000256" key="15">
    <source>
        <dbReference type="ARBA" id="ARBA00022794"/>
    </source>
</evidence>
<evidence type="ECO:0000313" key="31">
    <source>
        <dbReference type="Ensembl" id="ENSPTEP00000041550.1"/>
    </source>
</evidence>
<dbReference type="Gene3D" id="2.130.10.10">
    <property type="entry name" value="YVTN repeat-like/Quinoprotein amine dehydrogenase"/>
    <property type="match status" value="2"/>
</dbReference>
<evidence type="ECO:0000256" key="8">
    <source>
        <dbReference type="ARBA" id="ARBA00022574"/>
    </source>
</evidence>
<dbReference type="GO" id="GO:0060271">
    <property type="term" value="P:cilium assembly"/>
    <property type="evidence" value="ECO:0007669"/>
    <property type="project" value="UniProtKB-ARBA"/>
</dbReference>
<dbReference type="InterPro" id="IPR020472">
    <property type="entry name" value="WD40_PAC1"/>
</dbReference>
<keyword evidence="32" id="KW-1185">Reference proteome</keyword>
<keyword evidence="23" id="KW-0206">Cytoskeleton</keyword>
<keyword evidence="11" id="KW-0812">Transmembrane</keyword>
<dbReference type="GO" id="GO:0016266">
    <property type="term" value="P:protein O-linked glycosylation via N-acetyl-galactosamine"/>
    <property type="evidence" value="ECO:0007669"/>
    <property type="project" value="UniProtKB-ARBA"/>
</dbReference>
<evidence type="ECO:0000256" key="7">
    <source>
        <dbReference type="ARBA" id="ARBA00022490"/>
    </source>
</evidence>
<evidence type="ECO:0000313" key="32">
    <source>
        <dbReference type="Proteomes" id="UP000694416"/>
    </source>
</evidence>
<comment type="cofactor">
    <cofactor evidence="1">
        <name>Mn(2+)</name>
        <dbReference type="ChEBI" id="CHEBI:29035"/>
    </cofactor>
</comment>
<evidence type="ECO:0000256" key="2">
    <source>
        <dbReference type="ARBA" id="ARBA00004114"/>
    </source>
</evidence>
<comment type="catalytic activity">
    <reaction evidence="26">
        <text>L-threonyl-[protein] + UDP-N-acetyl-alpha-D-galactosamine = a 3-O-[N-acetyl-alpha-D-galactosaminyl]-L-threonyl-[protein] + UDP + H(+)</text>
        <dbReference type="Rhea" id="RHEA:52424"/>
        <dbReference type="Rhea" id="RHEA-COMP:11060"/>
        <dbReference type="Rhea" id="RHEA-COMP:11689"/>
        <dbReference type="ChEBI" id="CHEBI:15378"/>
        <dbReference type="ChEBI" id="CHEBI:30013"/>
        <dbReference type="ChEBI" id="CHEBI:58223"/>
        <dbReference type="ChEBI" id="CHEBI:67138"/>
        <dbReference type="ChEBI" id="CHEBI:87075"/>
        <dbReference type="EC" id="2.4.1.41"/>
    </reaction>
</comment>
<evidence type="ECO:0000256" key="5">
    <source>
        <dbReference type="ARBA" id="ARBA00005680"/>
    </source>
</evidence>
<dbReference type="Proteomes" id="UP000694416">
    <property type="component" value="Unplaced"/>
</dbReference>
<feature type="region of interest" description="Disordered" evidence="29">
    <location>
        <begin position="33"/>
        <end position="52"/>
    </location>
</feature>
<evidence type="ECO:0000256" key="27">
    <source>
        <dbReference type="ARBA" id="ARBA00052209"/>
    </source>
</evidence>
<keyword evidence="22" id="KW-0464">Manganese</keyword>
<evidence type="ECO:0000256" key="14">
    <source>
        <dbReference type="ARBA" id="ARBA00022737"/>
    </source>
</evidence>
<dbReference type="AlphaFoldDB" id="A0A8C9ISL8"/>
<comment type="subcellular location">
    <subcellularLocation>
        <location evidence="2">Cytoplasm</location>
        <location evidence="2">Cytoskeleton</location>
        <location evidence="2">Microtubule organizing center</location>
        <location evidence="2">Centrosome</location>
        <location evidence="2">Centriole</location>
    </subcellularLocation>
    <subcellularLocation>
        <location evidence="3">Golgi apparatus membrane</location>
        <topology evidence="3">Single-pass type II membrane protein</topology>
    </subcellularLocation>
</comment>
<dbReference type="FunFam" id="3.90.550.10:FF:000021">
    <property type="entry name" value="Polypeptide N-acetylgalactosaminyltransferase"/>
    <property type="match status" value="1"/>
</dbReference>
<evidence type="ECO:0000256" key="1">
    <source>
        <dbReference type="ARBA" id="ARBA00001936"/>
    </source>
</evidence>
<dbReference type="PROSITE" id="PS50082">
    <property type="entry name" value="WD_REPEATS_2"/>
    <property type="match status" value="5"/>
</dbReference>
<keyword evidence="7" id="KW-0963">Cytoplasm</keyword>
<keyword evidence="8 28" id="KW-0853">WD repeat</keyword>
<reference evidence="31" key="1">
    <citation type="submission" date="2025-08" db="UniProtKB">
        <authorList>
            <consortium name="Ensembl"/>
        </authorList>
    </citation>
    <scope>IDENTIFICATION</scope>
</reference>
<evidence type="ECO:0000256" key="24">
    <source>
        <dbReference type="ARBA" id="ARBA00037984"/>
    </source>
</evidence>
<evidence type="ECO:0000256" key="21">
    <source>
        <dbReference type="ARBA" id="ARBA00023157"/>
    </source>
</evidence>
<evidence type="ECO:0000256" key="10">
    <source>
        <dbReference type="ARBA" id="ARBA00022679"/>
    </source>
</evidence>
<keyword evidence="18" id="KW-0333">Golgi apparatus</keyword>
<evidence type="ECO:0000256" key="29">
    <source>
        <dbReference type="SAM" id="MobiDB-lite"/>
    </source>
</evidence>
<feature type="domain" description="Glycosyltransferase 2-like" evidence="30">
    <location>
        <begin position="139"/>
        <end position="322"/>
    </location>
</feature>
<dbReference type="PROSITE" id="PS00678">
    <property type="entry name" value="WD_REPEATS_1"/>
    <property type="match status" value="1"/>
</dbReference>
<name>A0A8C9ISL8_9PRIM</name>
<dbReference type="PROSITE" id="PS50294">
    <property type="entry name" value="WD_REPEATS_REGION"/>
    <property type="match status" value="5"/>
</dbReference>
<dbReference type="FunFam" id="2.130.10.10:FF:000528">
    <property type="entry name" value="POC1 centriolar protein homolog B"/>
    <property type="match status" value="1"/>
</dbReference>
<dbReference type="GO" id="GO:0000139">
    <property type="term" value="C:Golgi membrane"/>
    <property type="evidence" value="ECO:0007669"/>
    <property type="project" value="UniProtKB-SubCell"/>
</dbReference>
<dbReference type="InterPro" id="IPR036322">
    <property type="entry name" value="WD40_repeat_dom_sf"/>
</dbReference>
<dbReference type="GO" id="GO:0046872">
    <property type="term" value="F:metal ion binding"/>
    <property type="evidence" value="ECO:0007669"/>
    <property type="project" value="UniProtKB-KW"/>
</dbReference>
<dbReference type="SUPFAM" id="SSF50978">
    <property type="entry name" value="WD40 repeat-like"/>
    <property type="match status" value="1"/>
</dbReference>
<evidence type="ECO:0000256" key="11">
    <source>
        <dbReference type="ARBA" id="ARBA00022692"/>
    </source>
</evidence>
<keyword evidence="13" id="KW-0430">Lectin</keyword>
<keyword evidence="10" id="KW-0808">Transferase</keyword>
<evidence type="ECO:0000256" key="9">
    <source>
        <dbReference type="ARBA" id="ARBA00022676"/>
    </source>
</evidence>
<dbReference type="GO" id="GO:0007017">
    <property type="term" value="P:microtubule-based process"/>
    <property type="evidence" value="ECO:0007669"/>
    <property type="project" value="UniProtKB-ARBA"/>
</dbReference>
<dbReference type="PANTHER" id="PTHR11675:SF7">
    <property type="entry name" value="POLYPEPTIDE N-ACETYLGALACTOSAMINYLTRANSFERASE 4"/>
    <property type="match status" value="1"/>
</dbReference>
<dbReference type="SUPFAM" id="SSF53448">
    <property type="entry name" value="Nucleotide-diphospho-sugar transferases"/>
    <property type="match status" value="1"/>
</dbReference>
<evidence type="ECO:0000256" key="13">
    <source>
        <dbReference type="ARBA" id="ARBA00022734"/>
    </source>
</evidence>
<comment type="similarity">
    <text evidence="5">Belongs to the glycosyltransferase 2 family. GalNAc-T subfamily.</text>
</comment>
<dbReference type="Pfam" id="PF00535">
    <property type="entry name" value="Glycos_transf_2"/>
    <property type="match status" value="1"/>
</dbReference>
<dbReference type="InterPro" id="IPR001173">
    <property type="entry name" value="Glyco_trans_2-like"/>
</dbReference>
<keyword evidence="12" id="KW-0479">Metal-binding</keyword>
<dbReference type="Gene3D" id="3.90.550.10">
    <property type="entry name" value="Spore Coat Polysaccharide Biosynthesis Protein SpsA, Chain A"/>
    <property type="match status" value="1"/>
</dbReference>
<dbReference type="InterPro" id="IPR029044">
    <property type="entry name" value="Nucleotide-diphossugar_trans"/>
</dbReference>
<dbReference type="PRINTS" id="PR00320">
    <property type="entry name" value="GPROTEINBRPT"/>
</dbReference>
<dbReference type="CDD" id="cd00200">
    <property type="entry name" value="WD40"/>
    <property type="match status" value="1"/>
</dbReference>
<evidence type="ECO:0000256" key="12">
    <source>
        <dbReference type="ARBA" id="ARBA00022723"/>
    </source>
</evidence>
<evidence type="ECO:0000256" key="17">
    <source>
        <dbReference type="ARBA" id="ARBA00022989"/>
    </source>
</evidence>
<accession>A0A8C9ISL8</accession>
<dbReference type="FunFam" id="2.130.10.10:FF:000279">
    <property type="entry name" value="POC1 centriolar protein homolog B"/>
    <property type="match status" value="1"/>
</dbReference>
<keyword evidence="20" id="KW-0472">Membrane</keyword>
<evidence type="ECO:0000256" key="26">
    <source>
        <dbReference type="ARBA" id="ARBA00050905"/>
    </source>
</evidence>
<keyword evidence="21" id="KW-1015">Disulfide bond</keyword>
<keyword evidence="17" id="KW-1133">Transmembrane helix</keyword>
<evidence type="ECO:0000256" key="19">
    <source>
        <dbReference type="ARBA" id="ARBA00023054"/>
    </source>
</evidence>
<dbReference type="GO" id="GO:0004653">
    <property type="term" value="F:polypeptide N-acetylgalactosaminyltransferase activity"/>
    <property type="evidence" value="ECO:0007669"/>
    <property type="project" value="UniProtKB-EC"/>
</dbReference>
<evidence type="ECO:0000256" key="25">
    <source>
        <dbReference type="ARBA" id="ARBA00039724"/>
    </source>
</evidence>
<evidence type="ECO:0000259" key="30">
    <source>
        <dbReference type="Pfam" id="PF00535"/>
    </source>
</evidence>
<keyword evidence="14" id="KW-0677">Repeat</keyword>
<feature type="region of interest" description="Disordered" evidence="29">
    <location>
        <begin position="57"/>
        <end position="78"/>
    </location>
</feature>
<feature type="repeat" description="WD" evidence="28">
    <location>
        <begin position="476"/>
        <end position="517"/>
    </location>
</feature>
<feature type="repeat" description="WD" evidence="28">
    <location>
        <begin position="602"/>
        <end position="634"/>
    </location>
</feature>
<keyword evidence="16" id="KW-0735">Signal-anchor</keyword>
<proteinExistence type="inferred from homology"/>
<organism evidence="31 32">
    <name type="scientific">Piliocolobus tephrosceles</name>
    <name type="common">Ugandan red Colobus</name>
    <dbReference type="NCBI Taxonomy" id="591936"/>
    <lineage>
        <taxon>Eukaryota</taxon>
        <taxon>Metazoa</taxon>
        <taxon>Chordata</taxon>
        <taxon>Craniata</taxon>
        <taxon>Vertebrata</taxon>
        <taxon>Euteleostomi</taxon>
        <taxon>Mammalia</taxon>
        <taxon>Eutheria</taxon>
        <taxon>Euarchontoglires</taxon>
        <taxon>Primates</taxon>
        <taxon>Haplorrhini</taxon>
        <taxon>Catarrhini</taxon>
        <taxon>Cercopithecidae</taxon>
        <taxon>Colobinae</taxon>
        <taxon>Piliocolobus</taxon>
    </lineage>
</organism>
<keyword evidence="19" id="KW-0175">Coiled coil</keyword>
<feature type="repeat" description="WD" evidence="28">
    <location>
        <begin position="560"/>
        <end position="601"/>
    </location>
</feature>
<dbReference type="InterPro" id="IPR015943">
    <property type="entry name" value="WD40/YVTN_repeat-like_dom_sf"/>
</dbReference>
<evidence type="ECO:0000256" key="22">
    <source>
        <dbReference type="ARBA" id="ARBA00023211"/>
    </source>
</evidence>
<keyword evidence="9" id="KW-0328">Glycosyltransferase</keyword>
<evidence type="ECO:0000256" key="18">
    <source>
        <dbReference type="ARBA" id="ARBA00023034"/>
    </source>
</evidence>
<dbReference type="Ensembl" id="ENSPTET00000055479.1">
    <property type="protein sequence ID" value="ENSPTEP00000041550.1"/>
    <property type="gene ID" value="ENSPTEG00000038030.1"/>
</dbReference>
<sequence>MDQIQLVGEEDPVLERYFKGHKAAIASLDFSPNGKQLGAGRARELGSRRLSDLQKNTEDLSRPLYKKPPADSHAPGEWGRASKLQLNEGELKQQEELIERYAINIYLSDRISLHRHIEDKRMYECKSQKFNYRILPTTSVIIAFYNEAWSTLLRTIHSVLETSPAVLLKEIILVDDLSDRVYLKTQLETYISNLDRVRLIRTNKREGLVRARLIGATFATGDVLTFLDCHCECNSGWLEPLLERIGRDETAIVCPVIDTIDWNTFEFYMQTGEPMIGGFDWRLTFQWHSVPKHERDRRISRIDPIRSPTMAGGLFAVSKKYFQYLGTYDTGMEVWGGENLELSFRVWQCGGKLEIHPCSHVGHVFPKRAPYARPNFLQNTARAAEVWMDEYKEHFYNRNPPARKEAYGDISERKLLRERLRCKNFDWRGKFSEFKAHTAPVRSVDFSADGQFLATASEDKSIKVWSMYRQRFLYSLYRHTHWVRCAKFSPDGRLIVSCSEDKTIKIWDTTNKQCVNNFSDSVGFANFVDFNPSGTCIASAGSDQTVKVWDVRVNKLLQHYQVHSGGVNCISFHPSGNYLITASSDGTLKILDLLEGRLIYTLQGHTGPVFTVSFSKGGELFASGGADTQVLLWKTNFDELPSKGLNKRNLKRLHFDSPPHLLDIYPRTPHPHEEKVETVEINPKLEVIDLQISTPPVVDILSFDSTTTTETSGRTLPDKGEEACGYFLNPSLLSPECSPTTTKKKTEDMSDLPCESQRSIPHAVTDALEHIMEQLNVLTQISPQGLWRHLTDCEKEPCENLESSYDLLKENHVKNHLVSFSNIVLCVTFPVFIRHLFSLKAIALFTSCQI</sequence>
<dbReference type="Pfam" id="PF00400">
    <property type="entry name" value="WD40"/>
    <property type="match status" value="6"/>
</dbReference>
<dbReference type="InterPro" id="IPR001680">
    <property type="entry name" value="WD40_rpt"/>
</dbReference>
<comment type="catalytic activity">
    <reaction evidence="27">
        <text>L-seryl-[protein] + UDP-N-acetyl-alpha-D-galactosamine = a 3-O-[N-acetyl-alpha-D-galactosaminyl]-L-seryl-[protein] + UDP + H(+)</text>
        <dbReference type="Rhea" id="RHEA:23956"/>
        <dbReference type="Rhea" id="RHEA-COMP:9863"/>
        <dbReference type="Rhea" id="RHEA-COMP:12788"/>
        <dbReference type="ChEBI" id="CHEBI:15378"/>
        <dbReference type="ChEBI" id="CHEBI:29999"/>
        <dbReference type="ChEBI" id="CHEBI:53604"/>
        <dbReference type="ChEBI" id="CHEBI:58223"/>
        <dbReference type="ChEBI" id="CHEBI:67138"/>
        <dbReference type="EC" id="2.4.1.41"/>
    </reaction>
</comment>
<dbReference type="EC" id="2.4.1.41" evidence="6"/>
<dbReference type="GO" id="GO:0005814">
    <property type="term" value="C:centriole"/>
    <property type="evidence" value="ECO:0007669"/>
    <property type="project" value="UniProtKB-SubCell"/>
</dbReference>
<comment type="pathway">
    <text evidence="4">Protein modification; protein glycosylation.</text>
</comment>
<dbReference type="GO" id="GO:0030246">
    <property type="term" value="F:carbohydrate binding"/>
    <property type="evidence" value="ECO:0007669"/>
    <property type="project" value="UniProtKB-KW"/>
</dbReference>
<dbReference type="SMART" id="SM00320">
    <property type="entry name" value="WD40"/>
    <property type="match status" value="6"/>
</dbReference>
<evidence type="ECO:0000256" key="16">
    <source>
        <dbReference type="ARBA" id="ARBA00022968"/>
    </source>
</evidence>
<feature type="compositionally biased region" description="Basic and acidic residues" evidence="29">
    <location>
        <begin position="41"/>
        <end position="52"/>
    </location>
</feature>
<evidence type="ECO:0000256" key="6">
    <source>
        <dbReference type="ARBA" id="ARBA00012644"/>
    </source>
</evidence>
<gene>
    <name evidence="31" type="primary">POC1B</name>
</gene>
<reference evidence="31" key="2">
    <citation type="submission" date="2025-09" db="UniProtKB">
        <authorList>
            <consortium name="Ensembl"/>
        </authorList>
    </citation>
    <scope>IDENTIFICATION</scope>
</reference>
<protein>
    <recommendedName>
        <fullName evidence="25">POC1 centriolar protein homolog B</fullName>
        <ecNumber evidence="6">2.4.1.41</ecNumber>
    </recommendedName>
</protein>
<keyword evidence="15" id="KW-0970">Cilium biogenesis/degradation</keyword>
<evidence type="ECO:0000256" key="3">
    <source>
        <dbReference type="ARBA" id="ARBA00004323"/>
    </source>
</evidence>
<evidence type="ECO:0000256" key="4">
    <source>
        <dbReference type="ARBA" id="ARBA00004922"/>
    </source>
</evidence>
<dbReference type="InterPro" id="IPR019775">
    <property type="entry name" value="WD40_repeat_CS"/>
</dbReference>
<dbReference type="CDD" id="cd02510">
    <property type="entry name" value="pp-GalNAc-T"/>
    <property type="match status" value="1"/>
</dbReference>
<evidence type="ECO:0000256" key="28">
    <source>
        <dbReference type="PROSITE-ProRule" id="PRU00221"/>
    </source>
</evidence>
<dbReference type="InterPro" id="IPR045885">
    <property type="entry name" value="GalNAc-T"/>
</dbReference>
<comment type="similarity">
    <text evidence="24">Belongs to the WD repeat POC1 family.</text>
</comment>
<evidence type="ECO:0000256" key="23">
    <source>
        <dbReference type="ARBA" id="ARBA00023212"/>
    </source>
</evidence>